<reference evidence="7 8" key="1">
    <citation type="submission" date="2016-10" db="EMBL/GenBank/DDBJ databases">
        <authorList>
            <person name="Varghese N."/>
        </authorList>
    </citation>
    <scope>NUCLEOTIDE SEQUENCE [LARGE SCALE GENOMIC DNA]</scope>
</reference>
<dbReference type="EMBL" id="LT882684">
    <property type="protein sequence ID" value="SMY27937.1"/>
    <property type="molecule type" value="Genomic_DNA"/>
</dbReference>
<evidence type="ECO:0000256" key="3">
    <source>
        <dbReference type="ARBA" id="ARBA00022722"/>
    </source>
</evidence>
<dbReference type="GO" id="GO:0004519">
    <property type="term" value="F:endonuclease activity"/>
    <property type="evidence" value="ECO:0007669"/>
    <property type="project" value="UniProtKB-KW"/>
</dbReference>
<protein>
    <recommendedName>
        <fullName evidence="6">Reverse transcriptase domain-containing protein</fullName>
    </recommendedName>
</protein>
<evidence type="ECO:0000256" key="4">
    <source>
        <dbReference type="ARBA" id="ARBA00022759"/>
    </source>
</evidence>
<evidence type="ECO:0000256" key="5">
    <source>
        <dbReference type="ARBA" id="ARBA00023268"/>
    </source>
</evidence>
<dbReference type="InterPro" id="IPR000477">
    <property type="entry name" value="RT_dom"/>
</dbReference>
<dbReference type="FunFam" id="3.30.70.270:FF:000020">
    <property type="entry name" value="Transposon Tf2-6 polyprotein-like Protein"/>
    <property type="match status" value="1"/>
</dbReference>
<dbReference type="InterPro" id="IPR041588">
    <property type="entry name" value="Integrase_H2C2"/>
</dbReference>
<proteinExistence type="predicted"/>
<evidence type="ECO:0000313" key="7">
    <source>
        <dbReference type="EMBL" id="SMY27937.1"/>
    </source>
</evidence>
<dbReference type="InterPro" id="IPR021109">
    <property type="entry name" value="Peptidase_aspartic_dom_sf"/>
</dbReference>
<keyword evidence="4" id="KW-0378">Hydrolase</keyword>
<name>A0A1Y6LU82_ZYMTR</name>
<dbReference type="Pfam" id="PF00078">
    <property type="entry name" value="RVT_1"/>
    <property type="match status" value="1"/>
</dbReference>
<dbReference type="Pfam" id="PF17921">
    <property type="entry name" value="Integrase_H2C2"/>
    <property type="match status" value="1"/>
</dbReference>
<dbReference type="InterPro" id="IPR043502">
    <property type="entry name" value="DNA/RNA_pol_sf"/>
</dbReference>
<dbReference type="GO" id="GO:0016779">
    <property type="term" value="F:nucleotidyltransferase activity"/>
    <property type="evidence" value="ECO:0007669"/>
    <property type="project" value="UniProtKB-KW"/>
</dbReference>
<dbReference type="InterPro" id="IPR043128">
    <property type="entry name" value="Rev_trsase/Diguanyl_cyclase"/>
</dbReference>
<keyword evidence="2" id="KW-0548">Nucleotidyltransferase</keyword>
<evidence type="ECO:0000256" key="1">
    <source>
        <dbReference type="ARBA" id="ARBA00022679"/>
    </source>
</evidence>
<gene>
    <name evidence="7" type="ORF">ZT1A5_G9382</name>
</gene>
<keyword evidence="3" id="KW-0540">Nuclease</keyword>
<dbReference type="AlphaFoldDB" id="A0A1Y6LU82"/>
<evidence type="ECO:0000256" key="2">
    <source>
        <dbReference type="ARBA" id="ARBA00022695"/>
    </source>
</evidence>
<dbReference type="PANTHER" id="PTHR37984:SF5">
    <property type="entry name" value="PROTEIN NYNRIN-LIKE"/>
    <property type="match status" value="1"/>
</dbReference>
<dbReference type="InterPro" id="IPR041577">
    <property type="entry name" value="RT_RNaseH_2"/>
</dbReference>
<dbReference type="Gene3D" id="3.30.70.270">
    <property type="match status" value="2"/>
</dbReference>
<organism evidence="7 8">
    <name type="scientific">Zymoseptoria tritici ST99CH_1A5</name>
    <dbReference type="NCBI Taxonomy" id="1276529"/>
    <lineage>
        <taxon>Eukaryota</taxon>
        <taxon>Fungi</taxon>
        <taxon>Dikarya</taxon>
        <taxon>Ascomycota</taxon>
        <taxon>Pezizomycotina</taxon>
        <taxon>Dothideomycetes</taxon>
        <taxon>Dothideomycetidae</taxon>
        <taxon>Mycosphaerellales</taxon>
        <taxon>Mycosphaerellaceae</taxon>
        <taxon>Zymoseptoria</taxon>
    </lineage>
</organism>
<sequence>MADGSSIAKRVTHCALVEMDIAGHHEQSLMFVADLQYDVVLGLDWFNRHEPYIHWKTGRVAFVSEHRTAYGFKGDIISTQSINHAYQKPLDFHPRHPTPPKVAPLLCPKAEPFQPVVTLMPASVGIERITGGTPTEVRPLSARAIELMAHRPDAEVFACWIQPDPQNPPLTASATTVEDYEKFMAGNSTTKADILAKLPTMHHDQLEAFSRKEADTLSQHQPDVDHEIHLKDGASLPFRKPYRLSGPEEDALKKWVDDMVAKGMIRKSTSEAAAPVIVVRKPGGGLRVCIDYRALNALTVKNRYPIPLVQDTLARLGGKKYFTKLDIIAAFNRIRIAAGHEHKTAFTTRYGQFECLAMPFGLCNVLSTFQSAINHALREYLDDFCSAYLDDVLVFSDTLEEHEQHVRKVIDRLHKAGLPIDIDKSEFHVHETKYLGLIIGREGIRMDPEKVAAVLAWETPTTVKDVQSFLGFANFYRRFVEKFSKVAVPLTALTRMEPLDPNRDPDKKLPPSSTRYLPFEWNDACQRAFDDLKDRFTKALVLAYFTPGLETILETDALDFVTAAVLSQRGKDRTLRPVAYLSKKMSPAKCNYDIYDKELMAIVKAFEEWRPELAADDGELVKVMSDHKNLEHFMSTKVLNRRQARWAEFLSQFNFTISFVSGKSNSKADALTRLPQDLPASPDDPRLQHQHQTILQPKHLAGHTINTSFLLVSSVQAVPLAQEVHELYHSERGKEARAAITDLARGTPNSAFISSLKRQLEDIRTENGMIYVRNAYGSWSVYVPGSDDNDPHTGSLRTRIIQSFHNTPAAGHPGQAKTFELVSRQFY</sequence>
<dbReference type="Pfam" id="PF17919">
    <property type="entry name" value="RT_RNaseH_2"/>
    <property type="match status" value="1"/>
</dbReference>
<dbReference type="SUPFAM" id="SSF56672">
    <property type="entry name" value="DNA/RNA polymerases"/>
    <property type="match status" value="1"/>
</dbReference>
<dbReference type="Gene3D" id="2.40.70.10">
    <property type="entry name" value="Acid Proteases"/>
    <property type="match status" value="1"/>
</dbReference>
<dbReference type="PROSITE" id="PS50878">
    <property type="entry name" value="RT_POL"/>
    <property type="match status" value="1"/>
</dbReference>
<keyword evidence="1" id="KW-0808">Transferase</keyword>
<evidence type="ECO:0000313" key="8">
    <source>
        <dbReference type="Proteomes" id="UP000215453"/>
    </source>
</evidence>
<evidence type="ECO:0000259" key="6">
    <source>
        <dbReference type="PROSITE" id="PS50878"/>
    </source>
</evidence>
<dbReference type="CDD" id="cd09274">
    <property type="entry name" value="RNase_HI_RT_Ty3"/>
    <property type="match status" value="1"/>
</dbReference>
<feature type="domain" description="Reverse transcriptase" evidence="6">
    <location>
        <begin position="260"/>
        <end position="439"/>
    </location>
</feature>
<dbReference type="Gene3D" id="3.10.10.10">
    <property type="entry name" value="HIV Type 1 Reverse Transcriptase, subunit A, domain 1"/>
    <property type="match status" value="1"/>
</dbReference>
<keyword evidence="5" id="KW-0511">Multifunctional enzyme</keyword>
<dbReference type="Proteomes" id="UP000215453">
    <property type="component" value="Chromosome 9"/>
</dbReference>
<accession>A0A1Y6LU82</accession>
<dbReference type="Gene3D" id="1.10.340.70">
    <property type="match status" value="1"/>
</dbReference>
<dbReference type="CDD" id="cd01647">
    <property type="entry name" value="RT_LTR"/>
    <property type="match status" value="1"/>
</dbReference>
<keyword evidence="4" id="KW-0255">Endonuclease</keyword>
<dbReference type="Gene3D" id="3.10.20.370">
    <property type="match status" value="1"/>
</dbReference>
<dbReference type="PANTHER" id="PTHR37984">
    <property type="entry name" value="PROTEIN CBG26694"/>
    <property type="match status" value="1"/>
</dbReference>
<dbReference type="InterPro" id="IPR050951">
    <property type="entry name" value="Retrovirus_Pol_polyprotein"/>
</dbReference>